<protein>
    <recommendedName>
        <fullName evidence="4">Ubiquitin C-terminal hydrolase</fullName>
    </recommendedName>
</protein>
<dbReference type="EMBL" id="JABLKP010000002">
    <property type="protein sequence ID" value="NQP82594.1"/>
    <property type="molecule type" value="Genomic_DNA"/>
</dbReference>
<keyword evidence="1" id="KW-0472">Membrane</keyword>
<evidence type="ECO:0000256" key="1">
    <source>
        <dbReference type="SAM" id="Phobius"/>
    </source>
</evidence>
<gene>
    <name evidence="2" type="ORF">HO898_02290</name>
</gene>
<evidence type="ECO:0000313" key="3">
    <source>
        <dbReference type="Proteomes" id="UP000748881"/>
    </source>
</evidence>
<accession>A0A9Q5BW46</accession>
<reference evidence="2" key="1">
    <citation type="submission" date="2020-05" db="EMBL/GenBank/DDBJ databases">
        <title>Linking phenotype, genotype and ecology: antimicrobial resistance in the zoonotic pathogen Streptococcus suis.</title>
        <authorList>
            <person name="Hadjirin N.F."/>
            <person name="Miller E.L."/>
            <person name="Murray G.R."/>
            <person name="Yen P.L.K."/>
            <person name="Phuc H.D."/>
            <person name="Wileman T.M."/>
            <person name="Hernandez-Garcia J."/>
            <person name="Williamson S.M."/>
            <person name="Parkhill J."/>
            <person name="Maskell D.J."/>
            <person name="Zhou R."/>
            <person name="Fittipaldi N."/>
            <person name="Gottschalk M."/>
            <person name="Tucker A.D.W."/>
            <person name="Hoa N.T."/>
            <person name="Welch J."/>
            <person name="Weinert L.A."/>
        </authorList>
    </citation>
    <scope>NUCLEOTIDE SEQUENCE</scope>
    <source>
        <strain evidence="2">TMW_SS111</strain>
    </source>
</reference>
<sequence length="136" mass="15755">MSKKRTRLILFMSAICVVIGGMIMFGFHRMSEEEKLQVQIRNEQERMALYAVNHYEGIEKIEFFNFEKNNMTGSWSADGELNGEYQVTFKSSEFGGDLWINRGSSKIDGNYLKVREQEDEILDISQIEVIYFEGGS</sequence>
<feature type="transmembrane region" description="Helical" evidence="1">
    <location>
        <begin position="7"/>
        <end position="27"/>
    </location>
</feature>
<dbReference type="RefSeq" id="WP_024411921.1">
    <property type="nucleotide sequence ID" value="NZ_CP071305.1"/>
</dbReference>
<evidence type="ECO:0008006" key="4">
    <source>
        <dbReference type="Google" id="ProtNLM"/>
    </source>
</evidence>
<organism evidence="2 3">
    <name type="scientific">Streptococcus suis</name>
    <dbReference type="NCBI Taxonomy" id="1307"/>
    <lineage>
        <taxon>Bacteria</taxon>
        <taxon>Bacillati</taxon>
        <taxon>Bacillota</taxon>
        <taxon>Bacilli</taxon>
        <taxon>Lactobacillales</taxon>
        <taxon>Streptococcaceae</taxon>
        <taxon>Streptococcus</taxon>
    </lineage>
</organism>
<dbReference type="Proteomes" id="UP000748881">
    <property type="component" value="Unassembled WGS sequence"/>
</dbReference>
<comment type="caution">
    <text evidence="2">The sequence shown here is derived from an EMBL/GenBank/DDBJ whole genome shotgun (WGS) entry which is preliminary data.</text>
</comment>
<proteinExistence type="predicted"/>
<evidence type="ECO:0000313" key="2">
    <source>
        <dbReference type="EMBL" id="NQP82594.1"/>
    </source>
</evidence>
<name>A0A9Q5BW46_STRSU</name>
<keyword evidence="1" id="KW-0812">Transmembrane</keyword>
<dbReference type="Gene3D" id="3.10.450.130">
    <property type="entry name" value="folded 79 residue fragment of lin0334 like domains"/>
    <property type="match status" value="1"/>
</dbReference>
<dbReference type="AlphaFoldDB" id="A0A9Q5BW46"/>
<keyword evidence="1" id="KW-1133">Transmembrane helix</keyword>